<dbReference type="InterPro" id="IPR032639">
    <property type="entry name" value="Tex_YqgF"/>
</dbReference>
<proteinExistence type="predicted"/>
<gene>
    <name evidence="4" type="ORF">SYK_08610</name>
</gene>
<dbReference type="Proteomes" id="UP001317742">
    <property type="component" value="Chromosome"/>
</dbReference>
<dbReference type="SMART" id="SM00316">
    <property type="entry name" value="S1"/>
    <property type="match status" value="1"/>
</dbReference>
<dbReference type="Gene3D" id="2.40.50.140">
    <property type="entry name" value="Nucleic acid-binding proteins"/>
    <property type="match status" value="1"/>
</dbReference>
<keyword evidence="2" id="KW-0234">DNA repair</keyword>
<dbReference type="SUPFAM" id="SSF158832">
    <property type="entry name" value="Tex N-terminal region-like"/>
    <property type="match status" value="1"/>
</dbReference>
<dbReference type="EMBL" id="AP026709">
    <property type="protein sequence ID" value="BDQ36501.1"/>
    <property type="molecule type" value="Genomic_DNA"/>
</dbReference>
<dbReference type="SMART" id="SM00732">
    <property type="entry name" value="YqgFc"/>
    <property type="match status" value="1"/>
</dbReference>
<accession>A0ABM8AYA6</accession>
<dbReference type="InterPro" id="IPR055179">
    <property type="entry name" value="Tex-like_central_region"/>
</dbReference>
<dbReference type="InterPro" id="IPR012337">
    <property type="entry name" value="RNaseH-like_sf"/>
</dbReference>
<dbReference type="Pfam" id="PF09371">
    <property type="entry name" value="Tex_N"/>
    <property type="match status" value="1"/>
</dbReference>
<dbReference type="InterPro" id="IPR018974">
    <property type="entry name" value="Tex-like_N"/>
</dbReference>
<dbReference type="PANTHER" id="PTHR10724">
    <property type="entry name" value="30S RIBOSOMAL PROTEIN S1"/>
    <property type="match status" value="1"/>
</dbReference>
<dbReference type="Pfam" id="PF12836">
    <property type="entry name" value="HHH_3"/>
    <property type="match status" value="1"/>
</dbReference>
<dbReference type="SMART" id="SM00278">
    <property type="entry name" value="HhH1"/>
    <property type="match status" value="2"/>
</dbReference>
<evidence type="ECO:0000256" key="2">
    <source>
        <dbReference type="ARBA" id="ARBA00023204"/>
    </source>
</evidence>
<dbReference type="Gene3D" id="1.10.3500.10">
    <property type="entry name" value="Tex N-terminal region-like"/>
    <property type="match status" value="1"/>
</dbReference>
<keyword evidence="5" id="KW-1185">Reference proteome</keyword>
<dbReference type="InterPro" id="IPR023323">
    <property type="entry name" value="Tex-like_dom_sf"/>
</dbReference>
<dbReference type="CDD" id="cd05685">
    <property type="entry name" value="S1_Tex"/>
    <property type="match status" value="1"/>
</dbReference>
<dbReference type="InterPro" id="IPR012340">
    <property type="entry name" value="NA-bd_OB-fold"/>
</dbReference>
<dbReference type="InterPro" id="IPR010994">
    <property type="entry name" value="RuvA_2-like"/>
</dbReference>
<evidence type="ECO:0000256" key="1">
    <source>
        <dbReference type="ARBA" id="ARBA00022763"/>
    </source>
</evidence>
<dbReference type="Gene3D" id="1.10.150.310">
    <property type="entry name" value="Tex RuvX-like domain-like"/>
    <property type="match status" value="1"/>
</dbReference>
<dbReference type="Pfam" id="PF17674">
    <property type="entry name" value="HHH_9"/>
    <property type="match status" value="1"/>
</dbReference>
<dbReference type="Pfam" id="PF22706">
    <property type="entry name" value="Tex_central_region"/>
    <property type="match status" value="1"/>
</dbReference>
<dbReference type="InterPro" id="IPR003583">
    <property type="entry name" value="Hlx-hairpin-Hlx_DNA-bd_motif"/>
</dbReference>
<name>A0ABM8AYA6_9BACT</name>
<dbReference type="InterPro" id="IPR037027">
    <property type="entry name" value="YqgF/RNaseH-like_dom_sf"/>
</dbReference>
<dbReference type="Gene3D" id="1.10.10.650">
    <property type="entry name" value="RuvA domain 2-like"/>
    <property type="match status" value="1"/>
</dbReference>
<protein>
    <submittedName>
        <fullName evidence="4">RNA-binding transcriptional accessory protein</fullName>
    </submittedName>
</protein>
<evidence type="ECO:0000259" key="3">
    <source>
        <dbReference type="PROSITE" id="PS50126"/>
    </source>
</evidence>
<dbReference type="PANTHER" id="PTHR10724:SF10">
    <property type="entry name" value="S1 RNA-BINDING DOMAIN-CONTAINING PROTEIN 1"/>
    <property type="match status" value="1"/>
</dbReference>
<dbReference type="InterPro" id="IPR044146">
    <property type="entry name" value="S1_Tex"/>
</dbReference>
<dbReference type="Pfam" id="PF00575">
    <property type="entry name" value="S1"/>
    <property type="match status" value="1"/>
</dbReference>
<dbReference type="InterPro" id="IPR006641">
    <property type="entry name" value="YqgF/RNaseH-like_dom"/>
</dbReference>
<dbReference type="SUPFAM" id="SSF50249">
    <property type="entry name" value="Nucleic acid-binding proteins"/>
    <property type="match status" value="1"/>
</dbReference>
<evidence type="ECO:0000313" key="5">
    <source>
        <dbReference type="Proteomes" id="UP001317742"/>
    </source>
</evidence>
<reference evidence="4 5" key="1">
    <citation type="submission" date="2022-08" db="EMBL/GenBank/DDBJ databases">
        <title>Genome Sequence of the sulphate-reducing bacterium, Pseudodesulfovibrio sp. SYK.</title>
        <authorList>
            <person name="Kondo R."/>
            <person name="Kataoka T."/>
        </authorList>
    </citation>
    <scope>NUCLEOTIDE SEQUENCE [LARGE SCALE GENOMIC DNA]</scope>
    <source>
        <strain evidence="4 5">SYK</strain>
    </source>
</reference>
<dbReference type="InterPro" id="IPR050437">
    <property type="entry name" value="Ribos_protein_bS1-like"/>
</dbReference>
<dbReference type="Gene3D" id="3.30.420.140">
    <property type="entry name" value="YqgF/RNase H-like domain"/>
    <property type="match status" value="1"/>
</dbReference>
<organism evidence="4 5">
    <name type="scientific">Pseudodesulfovibrio nedwellii</name>
    <dbReference type="NCBI Taxonomy" id="2973072"/>
    <lineage>
        <taxon>Bacteria</taxon>
        <taxon>Pseudomonadati</taxon>
        <taxon>Thermodesulfobacteriota</taxon>
        <taxon>Desulfovibrionia</taxon>
        <taxon>Desulfovibrionales</taxon>
        <taxon>Desulfovibrionaceae</taxon>
    </lineage>
</organism>
<dbReference type="SUPFAM" id="SSF53098">
    <property type="entry name" value="Ribonuclease H-like"/>
    <property type="match status" value="1"/>
</dbReference>
<keyword evidence="1" id="KW-0227">DNA damage</keyword>
<feature type="domain" description="S1 motif" evidence="3">
    <location>
        <begin position="604"/>
        <end position="673"/>
    </location>
</feature>
<dbReference type="PROSITE" id="PS50126">
    <property type="entry name" value="S1"/>
    <property type="match status" value="1"/>
</dbReference>
<dbReference type="InterPro" id="IPR003029">
    <property type="entry name" value="S1_domain"/>
</dbReference>
<dbReference type="Pfam" id="PF16921">
    <property type="entry name" value="Tex_YqgF"/>
    <property type="match status" value="1"/>
</dbReference>
<evidence type="ECO:0000313" key="4">
    <source>
        <dbReference type="EMBL" id="BDQ36501.1"/>
    </source>
</evidence>
<sequence length="678" mass="74724">MPFISRYRKEATGTMDEVGVAGVRDRLIELAELDKRREAILSSLLERDLLSDELKRAINQAKDKARLEDIYLPHRPKRRTRAAMAKERGLESLANTLFSQRGIDPKREAERYINQNKDVADIEAALAGARDIIAENINENPKARAAMRTLFVKRGRFISQVAKGKEEAGATYRDWFDWDEPLARIPGHRALAMFRGENEKLLKLSLRPPEEEATGLMRRSILRGKGEDSHEVGMALDDCYKRLLGPSMENEVRAEVKKRADAEAIGVFAANLRELLLAAPLGQKRVLALDPGFRTGAKLTVLDAQGALKEHTTIFPTGSKRQQEEAGATLQSLCSKHAVEAIAIGNGTAGRETETFVRGLDLGLPAVLVNESGASIYSASEVARREFPDLDLTVRGSASIGRRLMDPLAELVKIDPKSIGVGQYQHDVDQTALKKGLDDVVERCVNSVGVDLNTASRELLASVSGLGPVLAENIVNYRDKNGPFTSRRELLKVKRLGPKAFEQAAGFLRVEGKEILDGSAVHPERYKLVKQMAKDAACSVADLINDATARERITIDNYIAEEVGLPTLRDIINELTKPGRDPRAEFSTFSFTEGINDIKDLYEGMKLPGIVTNVTKFGAFVDIGVHRDGLVHISQLADKFIRDPSEVVAAGREVTVTVIGVDEKRGRINLSMKTHTEA</sequence>
<dbReference type="InterPro" id="IPR023319">
    <property type="entry name" value="Tex-like_HTH_dom_sf"/>
</dbReference>
<dbReference type="InterPro" id="IPR041692">
    <property type="entry name" value="HHH_9"/>
</dbReference>
<dbReference type="SUPFAM" id="SSF47781">
    <property type="entry name" value="RuvA domain 2-like"/>
    <property type="match status" value="2"/>
</dbReference>